<dbReference type="GO" id="GO:0005694">
    <property type="term" value="C:chromosome"/>
    <property type="evidence" value="ECO:0007669"/>
    <property type="project" value="UniProtKB-SubCell"/>
</dbReference>
<feature type="compositionally biased region" description="Acidic residues" evidence="10">
    <location>
        <begin position="347"/>
        <end position="357"/>
    </location>
</feature>
<proteinExistence type="inferred from homology"/>
<protein>
    <recommendedName>
        <fullName evidence="11">UV-stimulated scaffold protein A C-terminal domain-containing protein</fullName>
    </recommendedName>
</protein>
<evidence type="ECO:0000256" key="4">
    <source>
        <dbReference type="ARBA" id="ARBA00022723"/>
    </source>
</evidence>
<feature type="compositionally biased region" description="Low complexity" evidence="10">
    <location>
        <begin position="554"/>
        <end position="571"/>
    </location>
</feature>
<dbReference type="InterPro" id="IPR049408">
    <property type="entry name" value="UVSSA_N_a-solenoid_rpt"/>
</dbReference>
<comment type="subcellular location">
    <subcellularLocation>
        <location evidence="1">Chromosome</location>
    </subcellularLocation>
</comment>
<keyword evidence="8" id="KW-0175">Coiled coil</keyword>
<evidence type="ECO:0000256" key="3">
    <source>
        <dbReference type="ARBA" id="ARBA00022454"/>
    </source>
</evidence>
<organism evidence="12 13">
    <name type="scientific">Dimargaris verticillata</name>
    <dbReference type="NCBI Taxonomy" id="2761393"/>
    <lineage>
        <taxon>Eukaryota</taxon>
        <taxon>Fungi</taxon>
        <taxon>Fungi incertae sedis</taxon>
        <taxon>Zoopagomycota</taxon>
        <taxon>Kickxellomycotina</taxon>
        <taxon>Dimargaritomycetes</taxon>
        <taxon>Dimargaritales</taxon>
        <taxon>Dimargaritaceae</taxon>
        <taxon>Dimargaris</taxon>
    </lineage>
</organism>
<dbReference type="GO" id="GO:0009411">
    <property type="term" value="P:response to UV"/>
    <property type="evidence" value="ECO:0007669"/>
    <property type="project" value="InterPro"/>
</dbReference>
<evidence type="ECO:0000313" key="12">
    <source>
        <dbReference type="EMBL" id="KAJ1982623.1"/>
    </source>
</evidence>
<keyword evidence="9" id="KW-0234">DNA repair</keyword>
<sequence>MEDETRHIITHAIRDLATAGTLELDQAKLKTLKRYCKESVDNITLVYNTLMVQLAKRHAQVRYSTTQVIIELFGRSHHFRNLLVNEFPKFLSLTLGIYGEELPLPVSYAKRLKVITVRAIKEWRTTYTGYYKPLQLGYNYVVQRFNTNLDASSVDVLSHAEEQQRQQRLQRKRTMDLRKFLRIQNSFEDRVAEIHRICYEMDAALDLLVPNIEATFDATNHTLDDSTAVEMAPFRETMGALGMGSSRYQVSIEFDPSNPFGVQETAENRVIYDKVREFLKEVTKRSWPWITRTLARLSKLEVEDKQKQDSMVKQLITEKQTLNAMRLKCAELRITADEPPTETNSAVEDESEDEFEEVLIPASSQPDYEQAPEPTLDTDAQAAASGSLGHDFKDQPALHTPDQPQPPAEAAHETEEDLLRRAPVVEYGPDLYYWEKDKVEFNQGGLEFKHRFLGEGGGEKFLSDDTLDRLRKRAVYYTPKRPDHIKACRAPLKSGKLCPRRDLVRCPYHGPIVPRDEQGWVVALTLDGKQPEDTEVELQDTFVELDHVPWHPPSASSASATSRGATTSAASQPQWQSIEHDVIRGAVATGASNPQLANKLHRLADRRHPKQKRKSNLVDIKQQQDTARKRIERQLNNPKLNRMAREVSRLILSML</sequence>
<feature type="region of interest" description="Disordered" evidence="10">
    <location>
        <begin position="384"/>
        <end position="420"/>
    </location>
</feature>
<comment type="similarity">
    <text evidence="2">Belongs to the UVSSA family.</text>
</comment>
<dbReference type="PANTHER" id="PTHR28670:SF1">
    <property type="entry name" value="UV-STIMULATED SCAFFOLD PROTEIN A"/>
    <property type="match status" value="1"/>
</dbReference>
<keyword evidence="3" id="KW-0158">Chromosome</keyword>
<feature type="domain" description="UV-stimulated scaffold protein A C-terminal" evidence="11">
    <location>
        <begin position="421"/>
        <end position="520"/>
    </location>
</feature>
<keyword evidence="6" id="KW-0863">Zinc-finger</keyword>
<reference evidence="12" key="1">
    <citation type="submission" date="2022-07" db="EMBL/GenBank/DDBJ databases">
        <title>Phylogenomic reconstructions and comparative analyses of Kickxellomycotina fungi.</title>
        <authorList>
            <person name="Reynolds N.K."/>
            <person name="Stajich J.E."/>
            <person name="Barry K."/>
            <person name="Grigoriev I.V."/>
            <person name="Crous P."/>
            <person name="Smith M.E."/>
        </authorList>
    </citation>
    <scope>NUCLEOTIDE SEQUENCE</scope>
    <source>
        <strain evidence="12">RSA 567</strain>
    </source>
</reference>
<feature type="region of interest" description="Disordered" evidence="10">
    <location>
        <begin position="333"/>
        <end position="357"/>
    </location>
</feature>
<name>A0A9W8B545_9FUNG</name>
<keyword evidence="5" id="KW-0227">DNA damage</keyword>
<evidence type="ECO:0000256" key="8">
    <source>
        <dbReference type="ARBA" id="ARBA00023054"/>
    </source>
</evidence>
<evidence type="ECO:0000256" key="10">
    <source>
        <dbReference type="SAM" id="MobiDB-lite"/>
    </source>
</evidence>
<dbReference type="GO" id="GO:0008270">
    <property type="term" value="F:zinc ion binding"/>
    <property type="evidence" value="ECO:0007669"/>
    <property type="project" value="UniProtKB-KW"/>
</dbReference>
<evidence type="ECO:0000256" key="6">
    <source>
        <dbReference type="ARBA" id="ARBA00022771"/>
    </source>
</evidence>
<evidence type="ECO:0000256" key="5">
    <source>
        <dbReference type="ARBA" id="ARBA00022763"/>
    </source>
</evidence>
<evidence type="ECO:0000256" key="9">
    <source>
        <dbReference type="ARBA" id="ARBA00023204"/>
    </source>
</evidence>
<dbReference type="AlphaFoldDB" id="A0A9W8B545"/>
<dbReference type="Proteomes" id="UP001151582">
    <property type="component" value="Unassembled WGS sequence"/>
</dbReference>
<evidence type="ECO:0000313" key="13">
    <source>
        <dbReference type="Proteomes" id="UP001151582"/>
    </source>
</evidence>
<keyword evidence="4" id="KW-0479">Metal-binding</keyword>
<accession>A0A9W8B545</accession>
<dbReference type="GO" id="GO:0006283">
    <property type="term" value="P:transcription-coupled nucleotide-excision repair"/>
    <property type="evidence" value="ECO:0007669"/>
    <property type="project" value="TreeGrafter"/>
</dbReference>
<evidence type="ECO:0000259" key="11">
    <source>
        <dbReference type="Pfam" id="PF09740"/>
    </source>
</evidence>
<comment type="caution">
    <text evidence="12">The sequence shown here is derived from an EMBL/GenBank/DDBJ whole genome shotgun (WGS) entry which is preliminary data.</text>
</comment>
<dbReference type="Pfam" id="PF20867">
    <property type="entry name" value="UVSSA_N"/>
    <property type="match status" value="1"/>
</dbReference>
<gene>
    <name evidence="12" type="ORF">H4R34_001642</name>
</gene>
<dbReference type="OrthoDB" id="5594015at2759"/>
<feature type="region of interest" description="Disordered" evidence="10">
    <location>
        <begin position="549"/>
        <end position="574"/>
    </location>
</feature>
<feature type="region of interest" description="Disordered" evidence="10">
    <location>
        <begin position="603"/>
        <end position="625"/>
    </location>
</feature>
<feature type="compositionally biased region" description="Basic residues" evidence="10">
    <location>
        <begin position="603"/>
        <end position="615"/>
    </location>
</feature>
<dbReference type="PANTHER" id="PTHR28670">
    <property type="entry name" value="UV-STIMULATED SCAFFOLD PROTEIN A"/>
    <property type="match status" value="1"/>
</dbReference>
<keyword evidence="7" id="KW-0862">Zinc</keyword>
<dbReference type="EMBL" id="JANBQB010000084">
    <property type="protein sequence ID" value="KAJ1982623.1"/>
    <property type="molecule type" value="Genomic_DNA"/>
</dbReference>
<dbReference type="InterPro" id="IPR018610">
    <property type="entry name" value="UVSSA"/>
</dbReference>
<keyword evidence="13" id="KW-1185">Reference proteome</keyword>
<evidence type="ECO:0000256" key="1">
    <source>
        <dbReference type="ARBA" id="ARBA00004286"/>
    </source>
</evidence>
<dbReference type="GO" id="GO:0000993">
    <property type="term" value="F:RNA polymerase II complex binding"/>
    <property type="evidence" value="ECO:0007669"/>
    <property type="project" value="TreeGrafter"/>
</dbReference>
<dbReference type="InterPro" id="IPR049431">
    <property type="entry name" value="UVSSA_C"/>
</dbReference>
<feature type="compositionally biased region" description="Basic and acidic residues" evidence="10">
    <location>
        <begin position="410"/>
        <end position="420"/>
    </location>
</feature>
<dbReference type="Pfam" id="PF09740">
    <property type="entry name" value="DUF2043"/>
    <property type="match status" value="1"/>
</dbReference>
<evidence type="ECO:0000256" key="7">
    <source>
        <dbReference type="ARBA" id="ARBA00022833"/>
    </source>
</evidence>
<evidence type="ECO:0000256" key="2">
    <source>
        <dbReference type="ARBA" id="ARBA00009240"/>
    </source>
</evidence>